<sequence>MTEMAIHYVAEAEEIQEGKSKIVQIEGRSIGIYRIGDEYYALHNRCPHEGAPLCKGPVCGTTLPSGVYEYEFGRKGELVRCPWHGWEFDIKTGKSVFDEKVRARSYKVQVDHGKVGIMI</sequence>
<comment type="caution">
    <text evidence="2">The sequence shown here is derived from an EMBL/GenBank/DDBJ whole genome shotgun (WGS) entry which is preliminary data.</text>
</comment>
<dbReference type="PROSITE" id="PS51296">
    <property type="entry name" value="RIESKE"/>
    <property type="match status" value="1"/>
</dbReference>
<gene>
    <name evidence="2" type="ORF">PAECIP111802_03360</name>
</gene>
<feature type="domain" description="Rieske" evidence="1">
    <location>
        <begin position="7"/>
        <end position="117"/>
    </location>
</feature>
<dbReference type="Proteomes" id="UP000730618">
    <property type="component" value="Unassembled WGS sequence"/>
</dbReference>
<dbReference type="PANTHER" id="PTHR21496:SF23">
    <property type="entry name" value="3-PHENYLPROPIONATE_CINNAMIC ACID DIOXYGENASE FERREDOXIN SUBUNIT"/>
    <property type="match status" value="1"/>
</dbReference>
<evidence type="ECO:0000259" key="1">
    <source>
        <dbReference type="PROSITE" id="PS51296"/>
    </source>
</evidence>
<name>A0ABN7TL02_9BACL</name>
<organism evidence="2 3">
    <name type="scientific">Paenibacillus allorhizosphaerae</name>
    <dbReference type="NCBI Taxonomy" id="2849866"/>
    <lineage>
        <taxon>Bacteria</taxon>
        <taxon>Bacillati</taxon>
        <taxon>Bacillota</taxon>
        <taxon>Bacilli</taxon>
        <taxon>Bacillales</taxon>
        <taxon>Paenibacillaceae</taxon>
        <taxon>Paenibacillus</taxon>
    </lineage>
</organism>
<protein>
    <recommendedName>
        <fullName evidence="1">Rieske domain-containing protein</fullName>
    </recommendedName>
</protein>
<evidence type="ECO:0000313" key="2">
    <source>
        <dbReference type="EMBL" id="CAG7644830.1"/>
    </source>
</evidence>
<evidence type="ECO:0000313" key="3">
    <source>
        <dbReference type="Proteomes" id="UP000730618"/>
    </source>
</evidence>
<accession>A0ABN7TL02</accession>
<reference evidence="2 3" key="1">
    <citation type="submission" date="2021-06" db="EMBL/GenBank/DDBJ databases">
        <authorList>
            <person name="Criscuolo A."/>
        </authorList>
    </citation>
    <scope>NUCLEOTIDE SEQUENCE [LARGE SCALE GENOMIC DNA]</scope>
    <source>
        <strain evidence="3">CIP 111802</strain>
    </source>
</reference>
<dbReference type="EMBL" id="CAJVCE010000009">
    <property type="protein sequence ID" value="CAG7644830.1"/>
    <property type="molecule type" value="Genomic_DNA"/>
</dbReference>
<dbReference type="PANTHER" id="PTHR21496">
    <property type="entry name" value="FERREDOXIN-RELATED"/>
    <property type="match status" value="1"/>
</dbReference>
<proteinExistence type="predicted"/>
<keyword evidence="3" id="KW-1185">Reference proteome</keyword>
<dbReference type="Pfam" id="PF00355">
    <property type="entry name" value="Rieske"/>
    <property type="match status" value="1"/>
</dbReference>
<dbReference type="InterPro" id="IPR017941">
    <property type="entry name" value="Rieske_2Fe-2S"/>
</dbReference>